<organism evidence="7 8">
    <name type="scientific">Nakamurella flava</name>
    <dbReference type="NCBI Taxonomy" id="2576308"/>
    <lineage>
        <taxon>Bacteria</taxon>
        <taxon>Bacillati</taxon>
        <taxon>Actinomycetota</taxon>
        <taxon>Actinomycetes</taxon>
        <taxon>Nakamurellales</taxon>
        <taxon>Nakamurellaceae</taxon>
        <taxon>Nakamurella</taxon>
    </lineage>
</organism>
<accession>A0A4U6QBP4</accession>
<evidence type="ECO:0000256" key="3">
    <source>
        <dbReference type="ARBA" id="ARBA00022679"/>
    </source>
</evidence>
<dbReference type="PANTHER" id="PTHR43667">
    <property type="entry name" value="CYCLOPROPANE-FATTY-ACYL-PHOSPHOLIPID SYNTHASE"/>
    <property type="match status" value="1"/>
</dbReference>
<dbReference type="Pfam" id="PF02353">
    <property type="entry name" value="CMAS"/>
    <property type="match status" value="1"/>
</dbReference>
<evidence type="ECO:0000256" key="5">
    <source>
        <dbReference type="ARBA" id="ARBA00023098"/>
    </source>
</evidence>
<dbReference type="GO" id="GO:0008168">
    <property type="term" value="F:methyltransferase activity"/>
    <property type="evidence" value="ECO:0007669"/>
    <property type="project" value="UniProtKB-KW"/>
</dbReference>
<keyword evidence="2 7" id="KW-0489">Methyltransferase</keyword>
<evidence type="ECO:0000256" key="2">
    <source>
        <dbReference type="ARBA" id="ARBA00022603"/>
    </source>
</evidence>
<keyword evidence="4" id="KW-0949">S-adenosyl-L-methionine</keyword>
<dbReference type="Gene3D" id="3.40.50.150">
    <property type="entry name" value="Vaccinia Virus protein VP39"/>
    <property type="match status" value="1"/>
</dbReference>
<dbReference type="PANTHER" id="PTHR43667:SF1">
    <property type="entry name" value="CYCLOPROPANE-FATTY-ACYL-PHOSPHOLIPID SYNTHASE"/>
    <property type="match status" value="1"/>
</dbReference>
<dbReference type="InterPro" id="IPR003333">
    <property type="entry name" value="CMAS"/>
</dbReference>
<comment type="caution">
    <text evidence="7">The sequence shown here is derived from an EMBL/GenBank/DDBJ whole genome shotgun (WGS) entry which is preliminary data.</text>
</comment>
<keyword evidence="5" id="KW-0443">Lipid metabolism</keyword>
<name>A0A4U6QBP4_9ACTN</name>
<dbReference type="SUPFAM" id="SSF53335">
    <property type="entry name" value="S-adenosyl-L-methionine-dependent methyltransferases"/>
    <property type="match status" value="1"/>
</dbReference>
<gene>
    <name evidence="7" type="ORF">FDO65_17405</name>
</gene>
<evidence type="ECO:0000256" key="1">
    <source>
        <dbReference type="ARBA" id="ARBA00010815"/>
    </source>
</evidence>
<evidence type="ECO:0000256" key="6">
    <source>
        <dbReference type="SAM" id="MobiDB-lite"/>
    </source>
</evidence>
<dbReference type="CDD" id="cd02440">
    <property type="entry name" value="AdoMet_MTases"/>
    <property type="match status" value="1"/>
</dbReference>
<keyword evidence="3 7" id="KW-0808">Transferase</keyword>
<dbReference type="AlphaFoldDB" id="A0A4U6QBP4"/>
<keyword evidence="8" id="KW-1185">Reference proteome</keyword>
<dbReference type="Proteomes" id="UP000306985">
    <property type="component" value="Unassembled WGS sequence"/>
</dbReference>
<dbReference type="EMBL" id="SZZH01000005">
    <property type="protein sequence ID" value="TKV57306.1"/>
    <property type="molecule type" value="Genomic_DNA"/>
</dbReference>
<dbReference type="RefSeq" id="WP_137451010.1">
    <property type="nucleotide sequence ID" value="NZ_SZZH01000005.1"/>
</dbReference>
<dbReference type="InterPro" id="IPR050723">
    <property type="entry name" value="CFA/CMAS"/>
</dbReference>
<dbReference type="InterPro" id="IPR029063">
    <property type="entry name" value="SAM-dependent_MTases_sf"/>
</dbReference>
<dbReference type="GO" id="GO:0032259">
    <property type="term" value="P:methylation"/>
    <property type="evidence" value="ECO:0007669"/>
    <property type="project" value="UniProtKB-KW"/>
</dbReference>
<dbReference type="OrthoDB" id="9782855at2"/>
<proteinExistence type="inferred from homology"/>
<dbReference type="PIRSF" id="PIRSF003085">
    <property type="entry name" value="CMAS"/>
    <property type="match status" value="1"/>
</dbReference>
<feature type="region of interest" description="Disordered" evidence="6">
    <location>
        <begin position="440"/>
        <end position="461"/>
    </location>
</feature>
<reference evidence="7 8" key="1">
    <citation type="submission" date="2019-05" db="EMBL/GenBank/DDBJ databases">
        <title>Nakamurella sp. N5BH11, whole genome shotgun sequence.</title>
        <authorList>
            <person name="Tuo L."/>
        </authorList>
    </citation>
    <scope>NUCLEOTIDE SEQUENCE [LARGE SCALE GENOMIC DNA]</scope>
    <source>
        <strain evidence="7 8">N5BH11</strain>
    </source>
</reference>
<feature type="compositionally biased region" description="Low complexity" evidence="6">
    <location>
        <begin position="128"/>
        <end position="143"/>
    </location>
</feature>
<protein>
    <submittedName>
        <fullName evidence="7">Class I SAM-dependent methyltransferase</fullName>
    </submittedName>
</protein>
<feature type="region of interest" description="Disordered" evidence="6">
    <location>
        <begin position="128"/>
        <end position="152"/>
    </location>
</feature>
<dbReference type="GO" id="GO:0008610">
    <property type="term" value="P:lipid biosynthetic process"/>
    <property type="evidence" value="ECO:0007669"/>
    <property type="project" value="InterPro"/>
</dbReference>
<comment type="similarity">
    <text evidence="1">Belongs to the CFA/CMAS family.</text>
</comment>
<sequence length="461" mass="48814">MATTAEQLATLVSSVTGAPLPVGLRAWDGSAVPAGWRAGVAAGATPVPPADAAPPTVVVSNRRALRRMLWSPGELGAAEAYLAGDLQVEGDLAGGLSAVWRAHQGGTGGHGVRVRDYPRLLGAAARLGAVGPRPAPPGQGQRTGRARLSGRRHTRARDRAAIAYHYDLSNEFYEFLLDSSMAYSCAYYAQAPADPAAAAAALPSAQKAKLDLICRKLGLHEGAKHLDIGCGWGSLICHAAEHYGTVSTGVTLSKQQHEYVTRRVAAAGLQDRVTVRLSDYRDLALSVDDQGAYDAVSTIEMGEHVGEAEYPEFARILATMVRPGGRVLVQQMSRGTFGPNTTAGGGAFIETYIAPDMHMKPLATTAGLLAGAGLEVRDVHALREHYTWTAQAWLEVLETHWDEAVALIGEVGARVWRLYLAGGALAFAENRMGVDQILAVRPDPDGESDLPPTRLGWEPAA</sequence>
<evidence type="ECO:0000313" key="7">
    <source>
        <dbReference type="EMBL" id="TKV57306.1"/>
    </source>
</evidence>
<evidence type="ECO:0000256" key="4">
    <source>
        <dbReference type="ARBA" id="ARBA00022691"/>
    </source>
</evidence>
<evidence type="ECO:0000313" key="8">
    <source>
        <dbReference type="Proteomes" id="UP000306985"/>
    </source>
</evidence>